<keyword evidence="3" id="KW-1185">Reference proteome</keyword>
<accession>A0A6L5YIR9</accession>
<feature type="transmembrane region" description="Helical" evidence="1">
    <location>
        <begin position="258"/>
        <end position="276"/>
    </location>
</feature>
<feature type="transmembrane region" description="Helical" evidence="1">
    <location>
        <begin position="109"/>
        <end position="127"/>
    </location>
</feature>
<feature type="transmembrane region" description="Helical" evidence="1">
    <location>
        <begin position="139"/>
        <end position="158"/>
    </location>
</feature>
<feature type="transmembrane region" description="Helical" evidence="1">
    <location>
        <begin position="503"/>
        <end position="521"/>
    </location>
</feature>
<evidence type="ECO:0000313" key="3">
    <source>
        <dbReference type="Proteomes" id="UP000476055"/>
    </source>
</evidence>
<feature type="transmembrane region" description="Helical" evidence="1">
    <location>
        <begin position="361"/>
        <end position="382"/>
    </location>
</feature>
<keyword evidence="1" id="KW-1133">Transmembrane helix</keyword>
<sequence length="553" mass="62162">MKPMAKNTKHKKAESVAETLCSFSGFLCDIVISVYMIVILMVLPLYNKGYARIGTEKETFFLKTMTYGAKTLLPVFLLWLLFRLVTAVQKKELPKFTEWPAGLWKNLSVTDRFAVFYGIAVLVSYLFTNYREEALWGTASWRMGMWTQLGAVIVYFMISRMWQWKSWIPALVLSVSAIVFSLGYVNKFGLLPVDPEYVTPSFISTIGNINWYCGYLVTILFGGVYLLWRMEEMTWKKLLLMAYVTIGFASLATQGSSSGIVTFAVVMFVLFGMSVRDSGRMEVFWQEMTMFSAACLITCVLRRLNIFSRELILEGITDLLTFSIAGIFMTILSGIILYWIHRTRVRRSYPEKMLHRIYCGIAIAVPVMILLVLLLTLINTLAGGALTPNITDPNVTKWLTFNVSWGSARGGTWAAGARCFWEADFLHKIFGVGPDCLYAFLSNEGSVGLQTMVNDRFGGNRLTNAHNEWLTVLVDIGVLGLISYAGMMITAIRDFLRAGESKMLVGACGICVLAYTVNNMFSFQQVMNISTVFVIMGIGENLRSAPERCVRAS</sequence>
<keyword evidence="1" id="KW-0812">Transmembrane</keyword>
<evidence type="ECO:0000256" key="1">
    <source>
        <dbReference type="SAM" id="Phobius"/>
    </source>
</evidence>
<dbReference type="PANTHER" id="PTHR37422:SF13">
    <property type="entry name" value="LIPOPOLYSACCHARIDE BIOSYNTHESIS PROTEIN PA4999-RELATED"/>
    <property type="match status" value="1"/>
</dbReference>
<dbReference type="InterPro" id="IPR051533">
    <property type="entry name" value="WaaL-like"/>
</dbReference>
<evidence type="ECO:0000313" key="2">
    <source>
        <dbReference type="EMBL" id="MST58049.1"/>
    </source>
</evidence>
<feature type="transmembrane region" description="Helical" evidence="1">
    <location>
        <begin position="469"/>
        <end position="491"/>
    </location>
</feature>
<protein>
    <submittedName>
        <fullName evidence="2">Uncharacterized protein</fullName>
    </submittedName>
</protein>
<dbReference type="PANTHER" id="PTHR37422">
    <property type="entry name" value="TEICHURONIC ACID BIOSYNTHESIS PROTEIN TUAE"/>
    <property type="match status" value="1"/>
</dbReference>
<name>A0A6L5YIR9_9FIRM</name>
<feature type="transmembrane region" description="Helical" evidence="1">
    <location>
        <begin position="20"/>
        <end position="47"/>
    </location>
</feature>
<feature type="transmembrane region" description="Helical" evidence="1">
    <location>
        <begin position="170"/>
        <end position="189"/>
    </location>
</feature>
<keyword evidence="1" id="KW-0472">Membrane</keyword>
<feature type="transmembrane region" description="Helical" evidence="1">
    <location>
        <begin position="319"/>
        <end position="340"/>
    </location>
</feature>
<feature type="transmembrane region" description="Helical" evidence="1">
    <location>
        <begin position="209"/>
        <end position="228"/>
    </location>
</feature>
<gene>
    <name evidence="2" type="ORF">FYJ59_07300</name>
</gene>
<feature type="transmembrane region" description="Helical" evidence="1">
    <location>
        <begin position="67"/>
        <end position="88"/>
    </location>
</feature>
<proteinExistence type="predicted"/>
<reference evidence="2 3" key="1">
    <citation type="submission" date="2019-08" db="EMBL/GenBank/DDBJ databases">
        <title>In-depth cultivation of the pig gut microbiome towards novel bacterial diversity and tailored functional studies.</title>
        <authorList>
            <person name="Wylensek D."/>
            <person name="Hitch T.C.A."/>
            <person name="Clavel T."/>
        </authorList>
    </citation>
    <scope>NUCLEOTIDE SEQUENCE [LARGE SCALE GENOMIC DNA]</scope>
    <source>
        <strain evidence="2 3">WCA3-601-WT-6H</strain>
    </source>
</reference>
<feature type="transmembrane region" description="Helical" evidence="1">
    <location>
        <begin position="288"/>
        <end position="307"/>
    </location>
</feature>
<comment type="caution">
    <text evidence="2">The sequence shown here is derived from an EMBL/GenBank/DDBJ whole genome shotgun (WGS) entry which is preliminary data.</text>
</comment>
<dbReference type="EMBL" id="VUMU01000007">
    <property type="protein sequence ID" value="MST58049.1"/>
    <property type="molecule type" value="Genomic_DNA"/>
</dbReference>
<dbReference type="AlphaFoldDB" id="A0A6L5YIR9"/>
<dbReference type="Proteomes" id="UP000476055">
    <property type="component" value="Unassembled WGS sequence"/>
</dbReference>
<organism evidence="2 3">
    <name type="scientific">Waltera intestinalis</name>
    <dbReference type="NCBI Taxonomy" id="2606635"/>
    <lineage>
        <taxon>Bacteria</taxon>
        <taxon>Bacillati</taxon>
        <taxon>Bacillota</taxon>
        <taxon>Clostridia</taxon>
        <taxon>Lachnospirales</taxon>
        <taxon>Lachnospiraceae</taxon>
        <taxon>Waltera</taxon>
    </lineage>
</organism>